<dbReference type="RefSeq" id="WP_115467097.1">
    <property type="nucleotide sequence ID" value="NZ_QKRA01000002.1"/>
</dbReference>
<dbReference type="PANTHER" id="PTHR46577:SF2">
    <property type="entry name" value="TRANSCRIPTIONAL REGULATORY PROTEIN"/>
    <property type="match status" value="1"/>
</dbReference>
<sequence>MTLYQTLAQTFIDDILAQRRPEGSRLPALRTLAQQQGISLSTATSAYDYLQEGGWIYARPQAGYFVASRATSASFPRLHNDTLTPRDPKRYAPKQGYNASMTGFAPLGTSTLAPSLLPEKALQRTIKRITQRSAQSMFHYPDNQGLPSLRRALSQHFRDSHLAFSEQDLLITNSCLESVRMCLESITKEGDTVAVCSPCFSGLLDLLTTLSRKIIEIPVSQEGIDLAALETCFADQKVTAALLSTTHINPLGITLSIDQKQAIAALAERYQTPIIEDDIYFELSHQKDKQLPAKYWDKAGYILWCSSISKTLAPGLRLGWCLPGRYLKVVHQRHSQTSLGVNSLTQACISEFIESGDYRTHINQMRPRLQQQVAQYRHCLQALLPSGAQISAPDGGLVLWIRVPGLDSQALAQQAAEQGLDIRSGACFSTHATYDDCLRINCGWPLDEDVNGDNARHQLEKICHLIAKHPSVCNSQR</sequence>
<dbReference type="SUPFAM" id="SSF46785">
    <property type="entry name" value="Winged helix' DNA-binding domain"/>
    <property type="match status" value="1"/>
</dbReference>
<dbReference type="InterPro" id="IPR004839">
    <property type="entry name" value="Aminotransferase_I/II_large"/>
</dbReference>
<dbReference type="OrthoDB" id="9804020at2"/>
<dbReference type="Pfam" id="PF00155">
    <property type="entry name" value="Aminotran_1_2"/>
    <property type="match status" value="1"/>
</dbReference>
<name>A0A370UB86_9GAMM</name>
<evidence type="ECO:0000256" key="4">
    <source>
        <dbReference type="ARBA" id="ARBA00023125"/>
    </source>
</evidence>
<evidence type="ECO:0000256" key="3">
    <source>
        <dbReference type="ARBA" id="ARBA00023015"/>
    </source>
</evidence>
<dbReference type="InterPro" id="IPR036388">
    <property type="entry name" value="WH-like_DNA-bd_sf"/>
</dbReference>
<dbReference type="Proteomes" id="UP000254326">
    <property type="component" value="Unassembled WGS sequence"/>
</dbReference>
<dbReference type="GO" id="GO:0003677">
    <property type="term" value="F:DNA binding"/>
    <property type="evidence" value="ECO:0007669"/>
    <property type="project" value="UniProtKB-KW"/>
</dbReference>
<dbReference type="PROSITE" id="PS50949">
    <property type="entry name" value="HTH_GNTR"/>
    <property type="match status" value="1"/>
</dbReference>
<evidence type="ECO:0000256" key="2">
    <source>
        <dbReference type="ARBA" id="ARBA00022898"/>
    </source>
</evidence>
<dbReference type="CDD" id="cd07377">
    <property type="entry name" value="WHTH_GntR"/>
    <property type="match status" value="1"/>
</dbReference>
<dbReference type="Pfam" id="PF00392">
    <property type="entry name" value="GntR"/>
    <property type="match status" value="1"/>
</dbReference>
<keyword evidence="8" id="KW-1185">Reference proteome</keyword>
<evidence type="ECO:0000256" key="5">
    <source>
        <dbReference type="ARBA" id="ARBA00023163"/>
    </source>
</evidence>
<reference evidence="7 8" key="1">
    <citation type="submission" date="2018-06" db="EMBL/GenBank/DDBJ databases">
        <title>Marinomonas sp. YLB-05 draft genome sequence.</title>
        <authorList>
            <person name="Yu L."/>
            <person name="Tang X."/>
        </authorList>
    </citation>
    <scope>NUCLEOTIDE SEQUENCE [LARGE SCALE GENOMIC DNA]</scope>
    <source>
        <strain evidence="7 8">YLB-05</strain>
    </source>
</reference>
<dbReference type="GO" id="GO:0030170">
    <property type="term" value="F:pyridoxal phosphate binding"/>
    <property type="evidence" value="ECO:0007669"/>
    <property type="project" value="InterPro"/>
</dbReference>
<keyword evidence="7" id="KW-0032">Aminotransferase</keyword>
<dbReference type="InterPro" id="IPR015424">
    <property type="entry name" value="PyrdxlP-dep_Trfase"/>
</dbReference>
<evidence type="ECO:0000259" key="6">
    <source>
        <dbReference type="PROSITE" id="PS50949"/>
    </source>
</evidence>
<dbReference type="Gene3D" id="3.90.1150.10">
    <property type="entry name" value="Aspartate Aminotransferase, domain 1"/>
    <property type="match status" value="1"/>
</dbReference>
<dbReference type="GO" id="GO:0008483">
    <property type="term" value="F:transaminase activity"/>
    <property type="evidence" value="ECO:0007669"/>
    <property type="project" value="UniProtKB-KW"/>
</dbReference>
<gene>
    <name evidence="7" type="ORF">DN730_05435</name>
</gene>
<keyword evidence="4" id="KW-0238">DNA-binding</keyword>
<organism evidence="7 8">
    <name type="scientific">Marinomonas piezotolerans</name>
    <dbReference type="NCBI Taxonomy" id="2213058"/>
    <lineage>
        <taxon>Bacteria</taxon>
        <taxon>Pseudomonadati</taxon>
        <taxon>Pseudomonadota</taxon>
        <taxon>Gammaproteobacteria</taxon>
        <taxon>Oceanospirillales</taxon>
        <taxon>Oceanospirillaceae</taxon>
        <taxon>Marinomonas</taxon>
    </lineage>
</organism>
<dbReference type="Gene3D" id="3.40.640.10">
    <property type="entry name" value="Type I PLP-dependent aspartate aminotransferase-like (Major domain)"/>
    <property type="match status" value="1"/>
</dbReference>
<dbReference type="InterPro" id="IPR036390">
    <property type="entry name" value="WH_DNA-bd_sf"/>
</dbReference>
<dbReference type="InterPro" id="IPR000524">
    <property type="entry name" value="Tscrpt_reg_HTH_GntR"/>
</dbReference>
<evidence type="ECO:0000256" key="1">
    <source>
        <dbReference type="ARBA" id="ARBA00005384"/>
    </source>
</evidence>
<accession>A0A370UB86</accession>
<dbReference type="InterPro" id="IPR015421">
    <property type="entry name" value="PyrdxlP-dep_Trfase_major"/>
</dbReference>
<keyword evidence="5" id="KW-0804">Transcription</keyword>
<dbReference type="EMBL" id="QKRA01000002">
    <property type="protein sequence ID" value="RDL45060.1"/>
    <property type="molecule type" value="Genomic_DNA"/>
</dbReference>
<comment type="caution">
    <text evidence="7">The sequence shown here is derived from an EMBL/GenBank/DDBJ whole genome shotgun (WGS) entry which is preliminary data.</text>
</comment>
<evidence type="ECO:0000313" key="7">
    <source>
        <dbReference type="EMBL" id="RDL45060.1"/>
    </source>
</evidence>
<protein>
    <submittedName>
        <fullName evidence="7">PLP-dependent aminotransferase family protein</fullName>
    </submittedName>
</protein>
<dbReference type="InterPro" id="IPR051446">
    <property type="entry name" value="HTH_trans_reg/aminotransferase"/>
</dbReference>
<proteinExistence type="inferred from homology"/>
<dbReference type="InterPro" id="IPR015422">
    <property type="entry name" value="PyrdxlP-dep_Trfase_small"/>
</dbReference>
<dbReference type="SMART" id="SM00345">
    <property type="entry name" value="HTH_GNTR"/>
    <property type="match status" value="1"/>
</dbReference>
<dbReference type="PANTHER" id="PTHR46577">
    <property type="entry name" value="HTH-TYPE TRANSCRIPTIONAL REGULATORY PROTEIN GABR"/>
    <property type="match status" value="1"/>
</dbReference>
<keyword evidence="3" id="KW-0805">Transcription regulation</keyword>
<dbReference type="AlphaFoldDB" id="A0A370UB86"/>
<feature type="domain" description="HTH gntR-type" evidence="6">
    <location>
        <begin position="1"/>
        <end position="69"/>
    </location>
</feature>
<dbReference type="GO" id="GO:0003700">
    <property type="term" value="F:DNA-binding transcription factor activity"/>
    <property type="evidence" value="ECO:0007669"/>
    <property type="project" value="InterPro"/>
</dbReference>
<dbReference type="CDD" id="cd00609">
    <property type="entry name" value="AAT_like"/>
    <property type="match status" value="1"/>
</dbReference>
<keyword evidence="7" id="KW-0808">Transferase</keyword>
<dbReference type="SUPFAM" id="SSF53383">
    <property type="entry name" value="PLP-dependent transferases"/>
    <property type="match status" value="1"/>
</dbReference>
<keyword evidence="2" id="KW-0663">Pyridoxal phosphate</keyword>
<dbReference type="Gene3D" id="1.10.10.10">
    <property type="entry name" value="Winged helix-like DNA-binding domain superfamily/Winged helix DNA-binding domain"/>
    <property type="match status" value="1"/>
</dbReference>
<evidence type="ECO:0000313" key="8">
    <source>
        <dbReference type="Proteomes" id="UP000254326"/>
    </source>
</evidence>
<comment type="similarity">
    <text evidence="1">In the C-terminal section; belongs to the class-I pyridoxal-phosphate-dependent aminotransferase family.</text>
</comment>